<gene>
    <name evidence="3" type="ordered locus">Sfla_6368</name>
</gene>
<dbReference type="OrthoDB" id="3268648at2"/>
<reference evidence="3 4" key="1">
    <citation type="submission" date="2011-01" db="EMBL/GenBank/DDBJ databases">
        <title>Complete sequence of chromosome of Streptomyces flavogriseus ATCC 33331.</title>
        <authorList>
            <consortium name="US DOE Joint Genome Institute"/>
            <person name="Lucas S."/>
            <person name="Copeland A."/>
            <person name="Lapidus A."/>
            <person name="Cheng J.-F."/>
            <person name="Goodwin L."/>
            <person name="Pitluck S."/>
            <person name="Davenport K."/>
            <person name="Detter J.C."/>
            <person name="Han C."/>
            <person name="Tapia R."/>
            <person name="Land M."/>
            <person name="Hauser L."/>
            <person name="Kyrpides N."/>
            <person name="Ivanova N."/>
            <person name="Ovchinnikova G."/>
            <person name="Pagani I."/>
            <person name="Brumm P."/>
            <person name="Mead D."/>
            <person name="Woyke T."/>
        </authorList>
    </citation>
    <scope>NUCLEOTIDE SEQUENCE [LARGE SCALE GENOMIC DNA]</scope>
    <source>
        <strain evidence="4">ATCC 33331 / IAF-45CD</strain>
    </source>
</reference>
<feature type="region of interest" description="Disordered" evidence="1">
    <location>
        <begin position="174"/>
        <end position="258"/>
    </location>
</feature>
<keyword evidence="2" id="KW-1133">Transmembrane helix</keyword>
<proteinExistence type="predicted"/>
<dbReference type="AlphaFoldDB" id="A0A8D4BJE1"/>
<evidence type="ECO:0000313" key="4">
    <source>
        <dbReference type="Proteomes" id="UP000002066"/>
    </source>
</evidence>
<feature type="compositionally biased region" description="Polar residues" evidence="1">
    <location>
        <begin position="242"/>
        <end position="251"/>
    </location>
</feature>
<evidence type="ECO:0000256" key="1">
    <source>
        <dbReference type="SAM" id="MobiDB-lite"/>
    </source>
</evidence>
<keyword evidence="2" id="KW-0472">Membrane</keyword>
<dbReference type="EMBL" id="CP002475">
    <property type="protein sequence ID" value="ADW07725.1"/>
    <property type="molecule type" value="Genomic_DNA"/>
</dbReference>
<dbReference type="Proteomes" id="UP000002066">
    <property type="component" value="Chromosome"/>
</dbReference>
<accession>A0A8D4BJE1</accession>
<evidence type="ECO:0008006" key="5">
    <source>
        <dbReference type="Google" id="ProtNLM"/>
    </source>
</evidence>
<name>A0A8D4BJE1_STRFA</name>
<keyword evidence="2" id="KW-0812">Transmembrane</keyword>
<organism evidence="3 4">
    <name type="scientific">Streptomyces pratensis (strain ATCC 33331 / IAF-45CD)</name>
    <dbReference type="NCBI Taxonomy" id="591167"/>
    <lineage>
        <taxon>Bacteria</taxon>
        <taxon>Bacillati</taxon>
        <taxon>Actinomycetota</taxon>
        <taxon>Actinomycetes</taxon>
        <taxon>Kitasatosporales</taxon>
        <taxon>Streptomycetaceae</taxon>
        <taxon>Streptomyces</taxon>
    </lineage>
</organism>
<protein>
    <recommendedName>
        <fullName evidence="5">Peptidoglycan-binding protein</fullName>
    </recommendedName>
</protein>
<sequence length="475" mass="48903">MNSDRDPAETMPLRVAVQEGSEEIRNNEADLPEPAARGRKKAVVLSVVAVLLVTGVGAGLLWAGGGGNTAGPEAGPKIRQVAVAKTDMSGVREMEGTLGYDSVRTIRGAGEGVVTWLPKQGATVARGEQLYRVDERPTVVFYGSTPMYRRLDTPGSVGRDIRVAADNLKALGYDIGQQPAPGTVVQQREPVDQQTSADAGPSTAAETGQDTAEPSSGPPPSAQGDDADQETGAGKPAEDQTRAGQSPTPARQVTVKEGDGVLTEGLMSAIKRWQKSVGIEPTGVLEISDVVVTRSAVRVSEVSAQTGDAAANDLLSVSATTKSVHIPVETLDLGTIKAGQKVTVVLPDGTETAGEVATIGTTIKADQEGESGTGVTKINVTVSVDDAEAVKDIDAAPVQVRFEGEAKKGVLAVPVGALLALREGGYAVRLAEGRSAEGRSAGGRLVPVDTGMFARGLVEISGEDIAEGMKVEATA</sequence>
<evidence type="ECO:0000256" key="2">
    <source>
        <dbReference type="SAM" id="Phobius"/>
    </source>
</evidence>
<dbReference type="KEGG" id="sfa:Sfla_6368"/>
<evidence type="ECO:0000313" key="3">
    <source>
        <dbReference type="EMBL" id="ADW07725.1"/>
    </source>
</evidence>
<feature type="transmembrane region" description="Helical" evidence="2">
    <location>
        <begin position="42"/>
        <end position="63"/>
    </location>
</feature>
<feature type="compositionally biased region" description="Polar residues" evidence="1">
    <location>
        <begin position="204"/>
        <end position="214"/>
    </location>
</feature>